<keyword evidence="2" id="KW-1133">Transmembrane helix</keyword>
<accession>A0A1B0C9T2</accession>
<organism evidence="3 4">
    <name type="scientific">Lutzomyia longipalpis</name>
    <name type="common">Sand fly</name>
    <dbReference type="NCBI Taxonomy" id="7200"/>
    <lineage>
        <taxon>Eukaryota</taxon>
        <taxon>Metazoa</taxon>
        <taxon>Ecdysozoa</taxon>
        <taxon>Arthropoda</taxon>
        <taxon>Hexapoda</taxon>
        <taxon>Insecta</taxon>
        <taxon>Pterygota</taxon>
        <taxon>Neoptera</taxon>
        <taxon>Endopterygota</taxon>
        <taxon>Diptera</taxon>
        <taxon>Nematocera</taxon>
        <taxon>Psychodoidea</taxon>
        <taxon>Psychodidae</taxon>
        <taxon>Lutzomyia</taxon>
        <taxon>Lutzomyia</taxon>
    </lineage>
</organism>
<feature type="compositionally biased region" description="Basic and acidic residues" evidence="1">
    <location>
        <begin position="86"/>
        <end position="95"/>
    </location>
</feature>
<evidence type="ECO:0000256" key="2">
    <source>
        <dbReference type="SAM" id="Phobius"/>
    </source>
</evidence>
<dbReference type="VEuPathDB" id="VectorBase:LLONM1_005562"/>
<dbReference type="VEuPathDB" id="VectorBase:LLOJ000704"/>
<sequence>MTLEESRRTQRPYRYGMILLCFGALANWLGLAENYSDPIRYLGVACIIAGALLICTAMCCWLHTPPRTADDHSPDPSVHVIGGVSDENRREKPPDYDTVAIAPPSYDDAIKLTPAVFLHPPQTTQTLTQTERPSTPEVNSTTPPVASTSANQEVAITIPSASATDSVT</sequence>
<evidence type="ECO:0000313" key="4">
    <source>
        <dbReference type="Proteomes" id="UP000092461"/>
    </source>
</evidence>
<evidence type="ECO:0000256" key="1">
    <source>
        <dbReference type="SAM" id="MobiDB-lite"/>
    </source>
</evidence>
<feature type="transmembrane region" description="Helical" evidence="2">
    <location>
        <begin position="41"/>
        <end position="62"/>
    </location>
</feature>
<dbReference type="Proteomes" id="UP000092461">
    <property type="component" value="Unassembled WGS sequence"/>
</dbReference>
<feature type="transmembrane region" description="Helical" evidence="2">
    <location>
        <begin position="12"/>
        <end position="29"/>
    </location>
</feature>
<protein>
    <submittedName>
        <fullName evidence="3">Uncharacterized protein</fullName>
    </submittedName>
</protein>
<keyword evidence="2" id="KW-0812">Transmembrane</keyword>
<evidence type="ECO:0000313" key="3">
    <source>
        <dbReference type="EnsemblMetazoa" id="LLOJ000704-PA"/>
    </source>
</evidence>
<feature type="region of interest" description="Disordered" evidence="1">
    <location>
        <begin position="124"/>
        <end position="152"/>
    </location>
</feature>
<dbReference type="EnsemblMetazoa" id="LLOJ000704-RA">
    <property type="protein sequence ID" value="LLOJ000704-PA"/>
    <property type="gene ID" value="LLOJ000704"/>
</dbReference>
<keyword evidence="4" id="KW-1185">Reference proteome</keyword>
<feature type="compositionally biased region" description="Polar residues" evidence="1">
    <location>
        <begin position="131"/>
        <end position="152"/>
    </location>
</feature>
<reference evidence="3" key="1">
    <citation type="submission" date="2020-05" db="UniProtKB">
        <authorList>
            <consortium name="EnsemblMetazoa"/>
        </authorList>
    </citation>
    <scope>IDENTIFICATION</scope>
    <source>
        <strain evidence="3">Jacobina</strain>
    </source>
</reference>
<keyword evidence="2" id="KW-0472">Membrane</keyword>
<proteinExistence type="predicted"/>
<dbReference type="AlphaFoldDB" id="A0A1B0C9T2"/>
<name>A0A1B0C9T2_LUTLO</name>
<feature type="region of interest" description="Disordered" evidence="1">
    <location>
        <begin position="68"/>
        <end position="98"/>
    </location>
</feature>
<dbReference type="EMBL" id="AJWK01002739">
    <property type="status" value="NOT_ANNOTATED_CDS"/>
    <property type="molecule type" value="Genomic_DNA"/>
</dbReference>